<dbReference type="Proteomes" id="UP001138500">
    <property type="component" value="Unassembled WGS sequence"/>
</dbReference>
<comment type="subcellular location">
    <subcellularLocation>
        <location evidence="1">Nucleus</location>
    </subcellularLocation>
</comment>
<dbReference type="GO" id="GO:0005634">
    <property type="term" value="C:nucleus"/>
    <property type="evidence" value="ECO:0007669"/>
    <property type="project" value="UniProtKB-SubCell"/>
</dbReference>
<dbReference type="GO" id="GO:0008270">
    <property type="term" value="F:zinc ion binding"/>
    <property type="evidence" value="ECO:0007669"/>
    <property type="project" value="InterPro"/>
</dbReference>
<reference evidence="4 5" key="2">
    <citation type="journal article" date="2021" name="Curr. Genet.">
        <title>Genetic response to nitrogen starvation in the aggressive Eucalyptus foliar pathogen Teratosphaeria destructans.</title>
        <authorList>
            <person name="Havenga M."/>
            <person name="Wingfield B.D."/>
            <person name="Wingfield M.J."/>
            <person name="Dreyer L.L."/>
            <person name="Roets F."/>
            <person name="Aylward J."/>
        </authorList>
    </citation>
    <scope>NUCLEOTIDE SEQUENCE [LARGE SCALE GENOMIC DNA]</scope>
    <source>
        <strain evidence="4">CMW44962</strain>
    </source>
</reference>
<accession>A0A9W7ST06</accession>
<dbReference type="InterPro" id="IPR021858">
    <property type="entry name" value="Fun_TF"/>
</dbReference>
<dbReference type="Pfam" id="PF11951">
    <property type="entry name" value="Fungal_trans_2"/>
    <property type="match status" value="1"/>
</dbReference>
<dbReference type="PANTHER" id="PTHR37534:SF46">
    <property type="entry name" value="ZN(II)2CYS6 TRANSCRIPTION FACTOR (EUROFUNG)"/>
    <property type="match status" value="1"/>
</dbReference>
<dbReference type="CDD" id="cd00067">
    <property type="entry name" value="GAL4"/>
    <property type="match status" value="1"/>
</dbReference>
<dbReference type="InterPro" id="IPR036864">
    <property type="entry name" value="Zn2-C6_fun-type_DNA-bd_sf"/>
</dbReference>
<name>A0A9W7ST06_9PEZI</name>
<evidence type="ECO:0000256" key="2">
    <source>
        <dbReference type="ARBA" id="ARBA00023242"/>
    </source>
</evidence>
<dbReference type="InterPro" id="IPR001138">
    <property type="entry name" value="Zn2Cys6_DnaBD"/>
</dbReference>
<dbReference type="OrthoDB" id="3477330at2759"/>
<organism evidence="4 5">
    <name type="scientific">Teratosphaeria destructans</name>
    <dbReference type="NCBI Taxonomy" id="418781"/>
    <lineage>
        <taxon>Eukaryota</taxon>
        <taxon>Fungi</taxon>
        <taxon>Dikarya</taxon>
        <taxon>Ascomycota</taxon>
        <taxon>Pezizomycotina</taxon>
        <taxon>Dothideomycetes</taxon>
        <taxon>Dothideomycetidae</taxon>
        <taxon>Mycosphaerellales</taxon>
        <taxon>Teratosphaeriaceae</taxon>
        <taxon>Teratosphaeria</taxon>
    </lineage>
</organism>
<dbReference type="PROSITE" id="PS00463">
    <property type="entry name" value="ZN2_CY6_FUNGAL_1"/>
    <property type="match status" value="1"/>
</dbReference>
<dbReference type="PROSITE" id="PS50048">
    <property type="entry name" value="ZN2_CY6_FUNGAL_2"/>
    <property type="match status" value="1"/>
</dbReference>
<reference evidence="4 5" key="1">
    <citation type="journal article" date="2018" name="IMA Fungus">
        <title>IMA Genome-F 10: Nine draft genome sequences of Claviceps purpurea s.lat., including C. arundinis, C. humidiphila, and C. cf. spartinae, pseudomolecules for the pitch canker pathogen Fusarium circinatum, draft genome of Davidsoniella eucalypti, Grosmannia galeiformis, Quambalaria eucalypti, and Teratosphaeria destructans.</title>
        <authorList>
            <person name="Wingfield B.D."/>
            <person name="Liu M."/>
            <person name="Nguyen H.D."/>
            <person name="Lane F.A."/>
            <person name="Morgan S.W."/>
            <person name="De Vos L."/>
            <person name="Wilken P.M."/>
            <person name="Duong T.A."/>
            <person name="Aylward J."/>
            <person name="Coetzee M.P."/>
            <person name="Dadej K."/>
            <person name="De Beer Z.W."/>
            <person name="Findlay W."/>
            <person name="Havenga M."/>
            <person name="Kolarik M."/>
            <person name="Menzies J.G."/>
            <person name="Naidoo K."/>
            <person name="Pochopski O."/>
            <person name="Shoukouhi P."/>
            <person name="Santana Q.C."/>
            <person name="Seifert K.A."/>
            <person name="Soal N."/>
            <person name="Steenkamp E.T."/>
            <person name="Tatham C.T."/>
            <person name="van der Nest M.A."/>
            <person name="Wingfield M.J."/>
        </authorList>
    </citation>
    <scope>NUCLEOTIDE SEQUENCE [LARGE SCALE GENOMIC DNA]</scope>
    <source>
        <strain evidence="4">CMW44962</strain>
    </source>
</reference>
<dbReference type="SUPFAM" id="SSF57701">
    <property type="entry name" value="Zn2/Cys6 DNA-binding domain"/>
    <property type="match status" value="1"/>
</dbReference>
<dbReference type="EMBL" id="RIBY02001834">
    <property type="protein sequence ID" value="KAH9828077.1"/>
    <property type="molecule type" value="Genomic_DNA"/>
</dbReference>
<evidence type="ECO:0000259" key="3">
    <source>
        <dbReference type="PROSITE" id="PS50048"/>
    </source>
</evidence>
<evidence type="ECO:0000313" key="5">
    <source>
        <dbReference type="Proteomes" id="UP001138500"/>
    </source>
</evidence>
<comment type="caution">
    <text evidence="4">The sequence shown here is derived from an EMBL/GenBank/DDBJ whole genome shotgun (WGS) entry which is preliminary data.</text>
</comment>
<evidence type="ECO:0000313" key="4">
    <source>
        <dbReference type="EMBL" id="KAH9828077.1"/>
    </source>
</evidence>
<dbReference type="Gene3D" id="4.10.240.10">
    <property type="entry name" value="Zn(2)-C6 fungal-type DNA-binding domain"/>
    <property type="match status" value="1"/>
</dbReference>
<keyword evidence="5" id="KW-1185">Reference proteome</keyword>
<dbReference type="SMART" id="SM00066">
    <property type="entry name" value="GAL4"/>
    <property type="match status" value="1"/>
</dbReference>
<dbReference type="GO" id="GO:0000981">
    <property type="term" value="F:DNA-binding transcription factor activity, RNA polymerase II-specific"/>
    <property type="evidence" value="ECO:0007669"/>
    <property type="project" value="InterPro"/>
</dbReference>
<dbReference type="AlphaFoldDB" id="A0A9W7ST06"/>
<sequence length="622" mass="69757">MRQKRTVKTPRSKTFTGCWTCRRRKKKCDERRPDCLRCEQRGQECEGYGARLQWLPPLHDYHLTSAQDDQDGTGVGSTWQRRGILSAPPLPVLGADELDHILADIDASNVTTQLVLFGVFPCPGGVPDVEHLPAENHAASRHKASSLGPDQHGNVQFASTEQDVDVELLREPCESDDILRDHDSPPVETLVVTPAYPQPNQYILHSQNHALCRESRYLLEHYIHKVVRVFTTIDNPKSPWKIYHVPTVLQTVGELEVSGTASFVKVALLYAVLSVSAFHMANHCVDDSAKMTWNTIATGKRYKATQYLNKAVDIALVQKQPVKYKEMLAAMLTMVTIDVVSGDTDTCILHLDGCESFIHHVRMAKSKYSYKAKALHRHYLYLRTVHDSARLRGASKSGQVGESGLDQVAQVPNTWEGPSIVSTCRVPGAGDDLSWLTVSENSKNDMTACEFVYGVPVSLLMLIRKATAMIQHDVGSQRLARDTGPRSPTYDDVEVAILQWPMEAELGRKAHLFNELQARLVEHQTRAFHQALLIYFAQHYRTLPHQYLRPNVEAALESLEHIEELKHDAGMHCGHNFWPAFVAASEAFDEDLQTRFRAWFPMVPPTQTSDAGDKPVAHAGRS</sequence>
<dbReference type="PANTHER" id="PTHR37534">
    <property type="entry name" value="TRANSCRIPTIONAL ACTIVATOR PROTEIN UGA3"/>
    <property type="match status" value="1"/>
</dbReference>
<evidence type="ECO:0000256" key="1">
    <source>
        <dbReference type="ARBA" id="ARBA00004123"/>
    </source>
</evidence>
<protein>
    <submittedName>
        <fullName evidence="4">Component of the argr regulatory complex</fullName>
    </submittedName>
</protein>
<keyword evidence="2" id="KW-0539">Nucleus</keyword>
<proteinExistence type="predicted"/>
<feature type="domain" description="Zn(2)-C6 fungal-type" evidence="3">
    <location>
        <begin position="17"/>
        <end position="45"/>
    </location>
</feature>
<dbReference type="Pfam" id="PF00172">
    <property type="entry name" value="Zn_clus"/>
    <property type="match status" value="1"/>
</dbReference>
<gene>
    <name evidence="4" type="ORF">Tdes44962_MAKER02627</name>
</gene>